<dbReference type="InterPro" id="IPR018936">
    <property type="entry name" value="PI3/4_kinase_CS"/>
</dbReference>
<dbReference type="PROSITE" id="PS00915">
    <property type="entry name" value="PI3_4_KINASE_1"/>
    <property type="match status" value="1"/>
</dbReference>
<dbReference type="Proteomes" id="UP000269721">
    <property type="component" value="Unassembled WGS sequence"/>
</dbReference>
<keyword evidence="5" id="KW-1185">Reference proteome</keyword>
<dbReference type="EMBL" id="KZ997417">
    <property type="protein sequence ID" value="RKO87446.1"/>
    <property type="molecule type" value="Genomic_DNA"/>
</dbReference>
<proteinExistence type="predicted"/>
<dbReference type="Gene3D" id="3.30.1010.10">
    <property type="entry name" value="Phosphatidylinositol 3-kinase Catalytic Subunit, Chain A, domain 4"/>
    <property type="match status" value="1"/>
</dbReference>
<name>A0A4P9WB10_9FUNG</name>
<keyword evidence="2 4" id="KW-0418">Kinase</keyword>
<feature type="domain" description="PI3K/PI4K catalytic" evidence="3">
    <location>
        <begin position="9"/>
        <end position="243"/>
    </location>
</feature>
<accession>A0A4P9WB10</accession>
<dbReference type="PROSITE" id="PS00916">
    <property type="entry name" value="PI3_4_KINASE_2"/>
    <property type="match status" value="1"/>
</dbReference>
<dbReference type="GO" id="GO:0005737">
    <property type="term" value="C:cytoplasm"/>
    <property type="evidence" value="ECO:0007669"/>
    <property type="project" value="TreeGrafter"/>
</dbReference>
<dbReference type="OrthoDB" id="10264149at2759"/>
<dbReference type="InterPro" id="IPR011009">
    <property type="entry name" value="Kinase-like_dom_sf"/>
</dbReference>
<dbReference type="PROSITE" id="PS50290">
    <property type="entry name" value="PI3_4_KINASE_3"/>
    <property type="match status" value="1"/>
</dbReference>
<dbReference type="PANTHER" id="PTHR10048:SF22">
    <property type="entry name" value="PHOSPHATIDYLINOSITOL 4-KINASE BETA"/>
    <property type="match status" value="1"/>
</dbReference>
<dbReference type="InterPro" id="IPR015433">
    <property type="entry name" value="PI3/4_kinase"/>
</dbReference>
<keyword evidence="1" id="KW-0808">Transferase</keyword>
<evidence type="ECO:0000259" key="3">
    <source>
        <dbReference type="PROSITE" id="PS50290"/>
    </source>
</evidence>
<dbReference type="Pfam" id="PF00454">
    <property type="entry name" value="PI3_PI4_kinase"/>
    <property type="match status" value="1"/>
</dbReference>
<dbReference type="GO" id="GO:0016020">
    <property type="term" value="C:membrane"/>
    <property type="evidence" value="ECO:0007669"/>
    <property type="project" value="TreeGrafter"/>
</dbReference>
<dbReference type="AlphaFoldDB" id="A0A4P9WB10"/>
<dbReference type="GO" id="GO:0004430">
    <property type="term" value="F:1-phosphatidylinositol 4-kinase activity"/>
    <property type="evidence" value="ECO:0007669"/>
    <property type="project" value="TreeGrafter"/>
</dbReference>
<evidence type="ECO:0000313" key="5">
    <source>
        <dbReference type="Proteomes" id="UP000269721"/>
    </source>
</evidence>
<dbReference type="GO" id="GO:0048015">
    <property type="term" value="P:phosphatidylinositol-mediated signaling"/>
    <property type="evidence" value="ECO:0007669"/>
    <property type="project" value="TreeGrafter"/>
</dbReference>
<sequence length="243" mass="27673">AAVFRETWEAKKARIRASSPYGHLPNWRLLSVIVKSGADLRQEQLALQLIREMQRIWKDAGVPVWVCHFRILITSDQSGLMETIRNAISVHSIKKEGYAKRQNQRGLAFTLYDYFVREFGQPGGARFQQAQDAFMKSLAAYSIICYILQIKDRHNGNILVDNYGHIIHIDFGFMLSNSPGSVGFELAPFKLPQEYVDILGGIGSTKFDEFLALMKQAFLVLRKKCEGLLGMVEMMERGKIELL</sequence>
<reference evidence="5" key="1">
    <citation type="journal article" date="2018" name="Nat. Microbiol.">
        <title>Leveraging single-cell genomics to expand the fungal tree of life.</title>
        <authorList>
            <person name="Ahrendt S.R."/>
            <person name="Quandt C.A."/>
            <person name="Ciobanu D."/>
            <person name="Clum A."/>
            <person name="Salamov A."/>
            <person name="Andreopoulos B."/>
            <person name="Cheng J.F."/>
            <person name="Woyke T."/>
            <person name="Pelin A."/>
            <person name="Henrissat B."/>
            <person name="Reynolds N.K."/>
            <person name="Benny G.L."/>
            <person name="Smith M.E."/>
            <person name="James T.Y."/>
            <person name="Grigoriev I.V."/>
        </authorList>
    </citation>
    <scope>NUCLEOTIDE SEQUENCE [LARGE SCALE GENOMIC DNA]</scope>
</reference>
<protein>
    <submittedName>
        <fullName evidence="4">Kinase-like domain-containing protein</fullName>
    </submittedName>
</protein>
<dbReference type="InterPro" id="IPR000403">
    <property type="entry name" value="PI3/4_kinase_cat_dom"/>
</dbReference>
<dbReference type="SUPFAM" id="SSF56112">
    <property type="entry name" value="Protein kinase-like (PK-like)"/>
    <property type="match status" value="1"/>
</dbReference>
<organism evidence="4 5">
    <name type="scientific">Blyttiomyces helicus</name>
    <dbReference type="NCBI Taxonomy" id="388810"/>
    <lineage>
        <taxon>Eukaryota</taxon>
        <taxon>Fungi</taxon>
        <taxon>Fungi incertae sedis</taxon>
        <taxon>Chytridiomycota</taxon>
        <taxon>Chytridiomycota incertae sedis</taxon>
        <taxon>Chytridiomycetes</taxon>
        <taxon>Chytridiomycetes incertae sedis</taxon>
        <taxon>Blyttiomyces</taxon>
    </lineage>
</organism>
<dbReference type="SMART" id="SM00146">
    <property type="entry name" value="PI3Kc"/>
    <property type="match status" value="1"/>
</dbReference>
<gene>
    <name evidence="4" type="ORF">BDK51DRAFT_17712</name>
</gene>
<evidence type="ECO:0000313" key="4">
    <source>
        <dbReference type="EMBL" id="RKO87446.1"/>
    </source>
</evidence>
<dbReference type="PANTHER" id="PTHR10048">
    <property type="entry name" value="PHOSPHATIDYLINOSITOL KINASE"/>
    <property type="match status" value="1"/>
</dbReference>
<dbReference type="Gene3D" id="1.10.1070.11">
    <property type="entry name" value="Phosphatidylinositol 3-/4-kinase, catalytic domain"/>
    <property type="match status" value="1"/>
</dbReference>
<feature type="non-terminal residue" evidence="4">
    <location>
        <position position="1"/>
    </location>
</feature>
<evidence type="ECO:0000256" key="1">
    <source>
        <dbReference type="ARBA" id="ARBA00022679"/>
    </source>
</evidence>
<evidence type="ECO:0000256" key="2">
    <source>
        <dbReference type="ARBA" id="ARBA00022777"/>
    </source>
</evidence>
<dbReference type="InterPro" id="IPR036940">
    <property type="entry name" value="PI3/4_kinase_cat_sf"/>
</dbReference>
<dbReference type="GO" id="GO:0046854">
    <property type="term" value="P:phosphatidylinositol phosphate biosynthetic process"/>
    <property type="evidence" value="ECO:0007669"/>
    <property type="project" value="InterPro"/>
</dbReference>